<evidence type="ECO:0000313" key="2">
    <source>
        <dbReference type="Proteomes" id="UP000031278"/>
    </source>
</evidence>
<proteinExistence type="predicted"/>
<comment type="caution">
    <text evidence="1">The sequence shown here is derived from an EMBL/GenBank/DDBJ whole genome shotgun (WGS) entry which is preliminary data.</text>
</comment>
<dbReference type="Proteomes" id="UP000031278">
    <property type="component" value="Unassembled WGS sequence"/>
</dbReference>
<protein>
    <submittedName>
        <fullName evidence="1">Uncharacterized protein</fullName>
    </submittedName>
</protein>
<gene>
    <name evidence="1" type="ORF">RJ45_07540</name>
</gene>
<dbReference type="RefSeq" id="WP_039460331.1">
    <property type="nucleotide sequence ID" value="NZ_JWLZ01000112.1"/>
</dbReference>
<accession>A0A0B9G6L7</accession>
<dbReference type="AlphaFoldDB" id="A0A0B9G6L7"/>
<name>A0A0B9G6L7_9GAMM</name>
<organism evidence="1 2">
    <name type="scientific">Photobacterium gaetbulicola</name>
    <dbReference type="NCBI Taxonomy" id="1295392"/>
    <lineage>
        <taxon>Bacteria</taxon>
        <taxon>Pseudomonadati</taxon>
        <taxon>Pseudomonadota</taxon>
        <taxon>Gammaproteobacteria</taxon>
        <taxon>Vibrionales</taxon>
        <taxon>Vibrionaceae</taxon>
        <taxon>Photobacterium</taxon>
    </lineage>
</organism>
<reference evidence="1 2" key="1">
    <citation type="submission" date="2014-12" db="EMBL/GenBank/DDBJ databases">
        <title>Genome sequencing of Photobacterium gaetbulicola AD005a.</title>
        <authorList>
            <person name="Adrian T.G.S."/>
            <person name="Chan K.G."/>
        </authorList>
    </citation>
    <scope>NUCLEOTIDE SEQUENCE [LARGE SCALE GENOMIC DNA]</scope>
    <source>
        <strain evidence="1 2">AD005a</strain>
    </source>
</reference>
<dbReference type="EMBL" id="JWLZ01000112">
    <property type="protein sequence ID" value="KHT64224.1"/>
    <property type="molecule type" value="Genomic_DNA"/>
</dbReference>
<sequence>MSFYGTLEKDNSIKIHINDRPYKIHDKGEGECEIIIVDQLHPYIQDIKSQTRPNRIIIVDITPAWEKTINDMSLDCLFELAKDIHLLADIYWIDKLQIKDLSNNLQLGEILKSIFRNRIKDELALDYY</sequence>
<evidence type="ECO:0000313" key="1">
    <source>
        <dbReference type="EMBL" id="KHT64224.1"/>
    </source>
</evidence>